<evidence type="ECO:0000313" key="2">
    <source>
        <dbReference type="Proteomes" id="UP000476030"/>
    </source>
</evidence>
<comment type="caution">
    <text evidence="1">The sequence shown here is derived from an EMBL/GenBank/DDBJ whole genome shotgun (WGS) entry which is preliminary data.</text>
</comment>
<gene>
    <name evidence="1" type="ORF">GQE98_01745</name>
</gene>
<dbReference type="AlphaFoldDB" id="A0A6L8W301"/>
<sequence length="101" mass="10510">MQGLQGLQAFFAAQGLHGLHAFFAAHGLHAFFAAQALQAFLGAQAATAPGTTATAAMEAIAAAVNTSLNISLSCKFPIFFLSTDCLGQQCPVCDRNPNQLR</sequence>
<dbReference type="RefSeq" id="WP_161313828.1">
    <property type="nucleotide sequence ID" value="NZ_WTUW01000001.1"/>
</dbReference>
<accession>A0A6L8W301</accession>
<dbReference type="EMBL" id="WTUW01000001">
    <property type="protein sequence ID" value="MZR29348.1"/>
    <property type="molecule type" value="Genomic_DNA"/>
</dbReference>
<protein>
    <submittedName>
        <fullName evidence="1">Uncharacterized protein</fullName>
    </submittedName>
</protein>
<name>A0A6L8W301_9PROT</name>
<dbReference type="Proteomes" id="UP000476030">
    <property type="component" value="Unassembled WGS sequence"/>
</dbReference>
<reference evidence="1 2" key="1">
    <citation type="submission" date="2019-12" db="EMBL/GenBank/DDBJ databases">
        <title>Snethiella sp. nov. sp. isolated from sea sand.</title>
        <authorList>
            <person name="Kim J."/>
            <person name="Jeong S.E."/>
            <person name="Jung H.S."/>
            <person name="Jeon C.O."/>
        </authorList>
    </citation>
    <scope>NUCLEOTIDE SEQUENCE [LARGE SCALE GENOMIC DNA]</scope>
    <source>
        <strain evidence="1 2">DP05</strain>
    </source>
</reference>
<keyword evidence="2" id="KW-1185">Reference proteome</keyword>
<proteinExistence type="predicted"/>
<organism evidence="1 2">
    <name type="scientific">Sneathiella litorea</name>
    <dbReference type="NCBI Taxonomy" id="2606216"/>
    <lineage>
        <taxon>Bacteria</taxon>
        <taxon>Pseudomonadati</taxon>
        <taxon>Pseudomonadota</taxon>
        <taxon>Alphaproteobacteria</taxon>
        <taxon>Sneathiellales</taxon>
        <taxon>Sneathiellaceae</taxon>
        <taxon>Sneathiella</taxon>
    </lineage>
</organism>
<evidence type="ECO:0000313" key="1">
    <source>
        <dbReference type="EMBL" id="MZR29348.1"/>
    </source>
</evidence>